<keyword evidence="1" id="KW-1133">Transmembrane helix</keyword>
<organism evidence="2">
    <name type="scientific">Arundo donax</name>
    <name type="common">Giant reed</name>
    <name type="synonym">Donax arundinaceus</name>
    <dbReference type="NCBI Taxonomy" id="35708"/>
    <lineage>
        <taxon>Eukaryota</taxon>
        <taxon>Viridiplantae</taxon>
        <taxon>Streptophyta</taxon>
        <taxon>Embryophyta</taxon>
        <taxon>Tracheophyta</taxon>
        <taxon>Spermatophyta</taxon>
        <taxon>Magnoliopsida</taxon>
        <taxon>Liliopsida</taxon>
        <taxon>Poales</taxon>
        <taxon>Poaceae</taxon>
        <taxon>PACMAD clade</taxon>
        <taxon>Arundinoideae</taxon>
        <taxon>Arundineae</taxon>
        <taxon>Arundo</taxon>
    </lineage>
</organism>
<reference evidence="2" key="2">
    <citation type="journal article" date="2015" name="Data Brief">
        <title>Shoot transcriptome of the giant reed, Arundo donax.</title>
        <authorList>
            <person name="Barrero R.A."/>
            <person name="Guerrero F.D."/>
            <person name="Moolhuijzen P."/>
            <person name="Goolsby J.A."/>
            <person name="Tidwell J."/>
            <person name="Bellgard S.E."/>
            <person name="Bellgard M.I."/>
        </authorList>
    </citation>
    <scope>NUCLEOTIDE SEQUENCE</scope>
    <source>
        <tissue evidence="2">Shoot tissue taken approximately 20 cm above the soil surface</tissue>
    </source>
</reference>
<sequence length="36" mass="4418">MMENSFFVGKLLTTYIIALFFYQIQIFFSLKCYLHF</sequence>
<reference evidence="2" key="1">
    <citation type="submission" date="2014-09" db="EMBL/GenBank/DDBJ databases">
        <authorList>
            <person name="Magalhaes I.L.F."/>
            <person name="Oliveira U."/>
            <person name="Santos F.R."/>
            <person name="Vidigal T.H.D.A."/>
            <person name="Brescovit A.D."/>
            <person name="Santos A.J."/>
        </authorList>
    </citation>
    <scope>NUCLEOTIDE SEQUENCE</scope>
    <source>
        <tissue evidence="2">Shoot tissue taken approximately 20 cm above the soil surface</tissue>
    </source>
</reference>
<protein>
    <submittedName>
        <fullName evidence="2">Uncharacterized protein</fullName>
    </submittedName>
</protein>
<dbReference type="AlphaFoldDB" id="A0A0A8Z2L8"/>
<keyword evidence="1" id="KW-0472">Membrane</keyword>
<keyword evidence="1" id="KW-0812">Transmembrane</keyword>
<proteinExistence type="predicted"/>
<name>A0A0A8Z2L8_ARUDO</name>
<feature type="transmembrane region" description="Helical" evidence="1">
    <location>
        <begin position="12"/>
        <end position="34"/>
    </location>
</feature>
<dbReference type="EMBL" id="GBRH01264839">
    <property type="protein sequence ID" value="JAD33056.1"/>
    <property type="molecule type" value="Transcribed_RNA"/>
</dbReference>
<evidence type="ECO:0000313" key="2">
    <source>
        <dbReference type="EMBL" id="JAD33056.1"/>
    </source>
</evidence>
<evidence type="ECO:0000256" key="1">
    <source>
        <dbReference type="SAM" id="Phobius"/>
    </source>
</evidence>
<accession>A0A0A8Z2L8</accession>